<dbReference type="InterPro" id="IPR004823">
    <property type="entry name" value="TAF_TATA-bd_Histone-like_dom"/>
</dbReference>
<dbReference type="GO" id="GO:0051123">
    <property type="term" value="P:RNA polymerase II preinitiation complex assembly"/>
    <property type="evidence" value="ECO:0007669"/>
    <property type="project" value="TreeGrafter"/>
</dbReference>
<evidence type="ECO:0000256" key="7">
    <source>
        <dbReference type="ARBA" id="ARBA00093655"/>
    </source>
</evidence>
<keyword evidence="5" id="KW-0539">Nucleus</keyword>
<organism evidence="10 11">
    <name type="scientific">Fusarium flagelliforme</name>
    <dbReference type="NCBI Taxonomy" id="2675880"/>
    <lineage>
        <taxon>Eukaryota</taxon>
        <taxon>Fungi</taxon>
        <taxon>Dikarya</taxon>
        <taxon>Ascomycota</taxon>
        <taxon>Pezizomycotina</taxon>
        <taxon>Sordariomycetes</taxon>
        <taxon>Hypocreomycetidae</taxon>
        <taxon>Hypocreales</taxon>
        <taxon>Nectriaceae</taxon>
        <taxon>Fusarium</taxon>
        <taxon>Fusarium incarnatum-equiseti species complex</taxon>
    </lineage>
</organism>
<dbReference type="GO" id="GO:0000124">
    <property type="term" value="C:SAGA complex"/>
    <property type="evidence" value="ECO:0007669"/>
    <property type="project" value="InterPro"/>
</dbReference>
<dbReference type="PANTHER" id="PTHR10221">
    <property type="entry name" value="TRANSCRIPTION INITIATION FACTOR TFIID SUBUNIT 6"/>
    <property type="match status" value="1"/>
</dbReference>
<dbReference type="Gene3D" id="1.25.40.770">
    <property type="entry name" value="TAF6, C-terminal HEAT repeat domain"/>
    <property type="match status" value="1"/>
</dbReference>
<feature type="region of interest" description="Disordered" evidence="8">
    <location>
        <begin position="645"/>
        <end position="670"/>
    </location>
</feature>
<dbReference type="Gene3D" id="1.10.20.10">
    <property type="entry name" value="Histone, subunit A"/>
    <property type="match status" value="1"/>
</dbReference>
<dbReference type="InterPro" id="IPR046344">
    <property type="entry name" value="TAF6_C_sf"/>
</dbReference>
<sequence>MAFRQGAAGMSLVVRLSDGIDSICNHIPNGNDPSWSLEWLKFALLRDDDLPHEVRSLRNFIKIKARLQALNISAEKAMADHFKSLWDDQVERSSILYPSGVLHRVSTQLFMTFPASFPFYAGVLIFGAIRQASILSYDVRVFPKCISSLEVTAVGRIADLTRLAVGPSQQIKDGDVVIYCMCGGVTVSTTAYRVHGASGFSMEEILPQDSVFAGAEFLGDAFINLLKAKVKEVYPLQVFETFPEEVFEAFFRSYWDGCMELQCPGTAPVINYPFPPPSTSGGYTRVFLSFSADELASILNPIFDKIVTLVRSQIESVDLVPGKSHVVLDGSFGQNPHLKARLKAAVQWLAPSTTTHILSDNLNFKFSPPGFQHFSAVRSRIARASYGVLSKSEGSIIWLVNKGDQLSVREPNRRGLPPQVISVSDTNSGQVNMVLVYRKMGDDLQEQLMCAMKWPVASIESQFEMMTLGSERGLELGFAWNGLNMEVSVFVNGVKPRAPTAQTVGAMAAETPKLLWNPDNVKDVAESVGISSLNEEALKCLTQDVEYRVGQVIVEALRFMRASRRTTLTVNDISLALKALDVEPLYGYDSTRPLRYGEASLGPGQPLFYIEDEEVDFEKLINAPLPKVPRDMGFTAHWLAIEGVQPSIPQNPTTSESRSQELLPKGPGANPALSALAGNDNVSMKPSVKHIVSKELILYFDKIQAAVLDDNPDEEVVRLRQAALGSVRDDPGLHQLIPYFITFIMDRVTHHLDDTFTLKQMMELTNALIENKSLFLDPYASPLSAPALTCLMARKLGTDEGTDALKEQYDLRQLAASLVGRIARKYSASNTLLRPKLTRTCLKYFLDPTKPPAVLYGAIHGLLEAGGPEAIRVLVLRNLKTFDSGILQPLKEKAEGTVDYEMLVQGIVQAVGSLADHISSDANGVNGTTSVEGETSELKEFIGPIIGEKIASSGNRRLIRTILDARNLE</sequence>
<proteinExistence type="inferred from homology"/>
<gene>
    <name evidence="10" type="ORF">FIE12Z_9905</name>
</gene>
<comment type="similarity">
    <text evidence="2">Belongs to the TAF6 family.</text>
</comment>
<evidence type="ECO:0000313" key="11">
    <source>
        <dbReference type="Proteomes" id="UP000265631"/>
    </source>
</evidence>
<dbReference type="GO" id="GO:0006325">
    <property type="term" value="P:chromatin organization"/>
    <property type="evidence" value="ECO:0007669"/>
    <property type="project" value="UniProtKB-ARBA"/>
</dbReference>
<dbReference type="CDD" id="cd10170">
    <property type="entry name" value="ASKHA_NBD_HSP70"/>
    <property type="match status" value="1"/>
</dbReference>
<evidence type="ECO:0000256" key="8">
    <source>
        <dbReference type="SAM" id="MobiDB-lite"/>
    </source>
</evidence>
<keyword evidence="3" id="KW-0805">Transcription regulation</keyword>
<dbReference type="GO" id="GO:0003713">
    <property type="term" value="F:transcription coactivator activity"/>
    <property type="evidence" value="ECO:0007669"/>
    <property type="project" value="TreeGrafter"/>
</dbReference>
<keyword evidence="10" id="KW-0396">Initiation factor</keyword>
<dbReference type="InterPro" id="IPR043129">
    <property type="entry name" value="ATPase_NBD"/>
</dbReference>
<evidence type="ECO:0000256" key="4">
    <source>
        <dbReference type="ARBA" id="ARBA00023163"/>
    </source>
</evidence>
<feature type="compositionally biased region" description="Polar residues" evidence="8">
    <location>
        <begin position="647"/>
        <end position="657"/>
    </location>
</feature>
<dbReference type="AlphaFoldDB" id="A0A395MD82"/>
<accession>A0A395MD82</accession>
<dbReference type="GO" id="GO:0016251">
    <property type="term" value="F:RNA polymerase II general transcription initiation factor activity"/>
    <property type="evidence" value="ECO:0007669"/>
    <property type="project" value="InterPro"/>
</dbReference>
<dbReference type="InterPro" id="IPR011442">
    <property type="entry name" value="TAF6_C"/>
</dbReference>
<dbReference type="Pfam" id="PF07571">
    <property type="entry name" value="TAF6_C"/>
    <property type="match status" value="1"/>
</dbReference>
<dbReference type="FunFam" id="1.10.20.10:FF:000033">
    <property type="entry name" value="Transcription initiation factor TFIID complex subunit"/>
    <property type="match status" value="1"/>
</dbReference>
<evidence type="ECO:0000256" key="1">
    <source>
        <dbReference type="ARBA" id="ARBA00004123"/>
    </source>
</evidence>
<dbReference type="SUPFAM" id="SSF47113">
    <property type="entry name" value="Histone-fold"/>
    <property type="match status" value="1"/>
</dbReference>
<dbReference type="GO" id="GO:0046695">
    <property type="term" value="C:SLIK (SAGA-like) complex"/>
    <property type="evidence" value="ECO:0007669"/>
    <property type="project" value="InterPro"/>
</dbReference>
<dbReference type="SMART" id="SM00803">
    <property type="entry name" value="TAF"/>
    <property type="match status" value="1"/>
</dbReference>
<dbReference type="GO" id="GO:0005669">
    <property type="term" value="C:transcription factor TFIID complex"/>
    <property type="evidence" value="ECO:0007669"/>
    <property type="project" value="InterPro"/>
</dbReference>
<keyword evidence="4" id="KW-0804">Transcription</keyword>
<dbReference type="EMBL" id="PXXK01000335">
    <property type="protein sequence ID" value="RFN45825.1"/>
    <property type="molecule type" value="Genomic_DNA"/>
</dbReference>
<dbReference type="InterPro" id="IPR009072">
    <property type="entry name" value="Histone-fold"/>
</dbReference>
<name>A0A395MD82_9HYPO</name>
<dbReference type="PANTHER" id="PTHR10221:SF9">
    <property type="entry name" value="TRANSCRIPTION INITIATION FACTOR TFIID SUBUNIT 6"/>
    <property type="match status" value="1"/>
</dbReference>
<dbReference type="STRING" id="2594813.A0A395MD82"/>
<evidence type="ECO:0000259" key="9">
    <source>
        <dbReference type="SMART" id="SM00803"/>
    </source>
</evidence>
<evidence type="ECO:0000256" key="3">
    <source>
        <dbReference type="ARBA" id="ARBA00023015"/>
    </source>
</evidence>
<dbReference type="CDD" id="cd22931">
    <property type="entry name" value="HFD_TAF6"/>
    <property type="match status" value="1"/>
</dbReference>
<dbReference type="SUPFAM" id="SSF53067">
    <property type="entry name" value="Actin-like ATPase domain"/>
    <property type="match status" value="1"/>
</dbReference>
<reference evidence="10 11" key="1">
    <citation type="journal article" date="2018" name="PLoS Pathog.">
        <title>Evolution of structural diversity of trichothecenes, a family of toxins produced by plant pathogenic and entomopathogenic fungi.</title>
        <authorList>
            <person name="Proctor R.H."/>
            <person name="McCormick S.P."/>
            <person name="Kim H.S."/>
            <person name="Cardoza R.E."/>
            <person name="Stanley A.M."/>
            <person name="Lindo L."/>
            <person name="Kelly A."/>
            <person name="Brown D.W."/>
            <person name="Lee T."/>
            <person name="Vaughan M.M."/>
            <person name="Alexander N.J."/>
            <person name="Busman M."/>
            <person name="Gutierrez S."/>
        </authorList>
    </citation>
    <scope>NUCLEOTIDE SEQUENCE [LARGE SCALE GENOMIC DNA]</scope>
    <source>
        <strain evidence="10 11">NRRL 13405</strain>
    </source>
</reference>
<dbReference type="GO" id="GO:0046982">
    <property type="term" value="F:protein heterodimerization activity"/>
    <property type="evidence" value="ECO:0007669"/>
    <property type="project" value="InterPro"/>
</dbReference>
<feature type="domain" description="TATA box binding protein associated factor (TAF) histone-like fold" evidence="9">
    <location>
        <begin position="515"/>
        <end position="578"/>
    </location>
</feature>
<comment type="subcellular location">
    <subcellularLocation>
        <location evidence="1">Nucleus</location>
    </subcellularLocation>
</comment>
<dbReference type="InterPro" id="IPR037796">
    <property type="entry name" value="TAF6"/>
</dbReference>
<dbReference type="GO" id="GO:0003743">
    <property type="term" value="F:translation initiation factor activity"/>
    <property type="evidence" value="ECO:0007669"/>
    <property type="project" value="UniProtKB-KW"/>
</dbReference>
<keyword evidence="11" id="KW-1185">Reference proteome</keyword>
<dbReference type="Proteomes" id="UP000265631">
    <property type="component" value="Unassembled WGS sequence"/>
</dbReference>
<dbReference type="CDD" id="cd08050">
    <property type="entry name" value="TAF6C"/>
    <property type="match status" value="1"/>
</dbReference>
<evidence type="ECO:0000256" key="6">
    <source>
        <dbReference type="ARBA" id="ARBA00076308"/>
    </source>
</evidence>
<evidence type="ECO:0000256" key="5">
    <source>
        <dbReference type="ARBA" id="ARBA00023242"/>
    </source>
</evidence>
<dbReference type="Pfam" id="PF02969">
    <property type="entry name" value="TAF"/>
    <property type="match status" value="1"/>
</dbReference>
<evidence type="ECO:0000313" key="10">
    <source>
        <dbReference type="EMBL" id="RFN45825.1"/>
    </source>
</evidence>
<protein>
    <recommendedName>
        <fullName evidence="6">TBP-associated factor 6</fullName>
    </recommendedName>
    <alternativeName>
        <fullName evidence="7">Transcription initiation factor TFIID subunit 6</fullName>
    </alternativeName>
</protein>
<comment type="caution">
    <text evidence="10">The sequence shown here is derived from an EMBL/GenBank/DDBJ whole genome shotgun (WGS) entry which is preliminary data.</text>
</comment>
<keyword evidence="10" id="KW-0648">Protein biosynthesis</keyword>
<evidence type="ECO:0000256" key="2">
    <source>
        <dbReference type="ARBA" id="ARBA00007688"/>
    </source>
</evidence>